<dbReference type="eggNOG" id="KOG3274">
    <property type="taxonomic scope" value="Eukaryota"/>
</dbReference>
<organism evidence="2 3">
    <name type="scientific">Wallemia mellicola (strain ATCC MYA-4683 / CBS 633.66)</name>
    <name type="common">Wallemia sebi (CBS 633.66)</name>
    <dbReference type="NCBI Taxonomy" id="671144"/>
    <lineage>
        <taxon>Eukaryota</taxon>
        <taxon>Fungi</taxon>
        <taxon>Dikarya</taxon>
        <taxon>Basidiomycota</taxon>
        <taxon>Wallemiomycotina</taxon>
        <taxon>Wallemiomycetes</taxon>
        <taxon>Wallemiales</taxon>
        <taxon>Wallemiaceae</taxon>
        <taxon>Wallemia</taxon>
    </lineage>
</organism>
<gene>
    <name evidence="2" type="ORF">WALSEDRAFT_33259</name>
</gene>
<dbReference type="Gene3D" id="3.30.700.20">
    <property type="entry name" value="Hypothetical protein ph0010, domain 1"/>
    <property type="match status" value="1"/>
</dbReference>
<evidence type="ECO:0000313" key="3">
    <source>
        <dbReference type="Proteomes" id="UP000005242"/>
    </source>
</evidence>
<dbReference type="STRING" id="671144.I4Y8W3"/>
<dbReference type="NCBIfam" id="TIGR00296">
    <property type="entry name" value="TIGR00296 family protein"/>
    <property type="match status" value="1"/>
</dbReference>
<dbReference type="InterPro" id="IPR023473">
    <property type="entry name" value="AMMECR1"/>
</dbReference>
<dbReference type="PANTHER" id="PTHR13016:SF0">
    <property type="entry name" value="AMME SYNDROME CANDIDATE GENE 1 PROTEIN"/>
    <property type="match status" value="1"/>
</dbReference>
<proteinExistence type="predicted"/>
<evidence type="ECO:0000259" key="1">
    <source>
        <dbReference type="PROSITE" id="PS51112"/>
    </source>
</evidence>
<dbReference type="OMA" id="LFITWNK"/>
<dbReference type="GeneID" id="18471648"/>
<feature type="domain" description="AMMECR1" evidence="1">
    <location>
        <begin position="1"/>
        <end position="151"/>
    </location>
</feature>
<dbReference type="InterPro" id="IPR002733">
    <property type="entry name" value="AMMECR1_domain"/>
</dbReference>
<dbReference type="InterPro" id="IPR027485">
    <property type="entry name" value="AMMECR1_N"/>
</dbReference>
<dbReference type="RefSeq" id="XP_006959431.1">
    <property type="nucleotide sequence ID" value="XM_006959369.1"/>
</dbReference>
<dbReference type="OrthoDB" id="24630at2759"/>
<dbReference type="InParanoid" id="I4Y8W3"/>
<keyword evidence="3" id="KW-1185">Reference proteome</keyword>
<dbReference type="KEGG" id="wse:WALSEDRAFT_33259"/>
<protein>
    <submittedName>
        <fullName evidence="2">DUF51 family protein</fullName>
    </submittedName>
</protein>
<dbReference type="PROSITE" id="PS51112">
    <property type="entry name" value="AMMECR1"/>
    <property type="match status" value="1"/>
</dbReference>
<reference evidence="2 3" key="1">
    <citation type="journal article" date="2012" name="Fungal Genet. Biol.">
        <title>The genome of the xerotolerant mold Wallemia sebi reveals adaptations to osmotic stress and suggests cryptic sexual reproduction.</title>
        <authorList>
            <person name="Padamsee M."/>
            <person name="Kumar T.K.A."/>
            <person name="Riley R."/>
            <person name="Binder M."/>
            <person name="Boyd A."/>
            <person name="Calvo A.M."/>
            <person name="Furukawa K."/>
            <person name="Hesse C."/>
            <person name="Hohmann S."/>
            <person name="James T.Y."/>
            <person name="LaButti K."/>
            <person name="Lapidus A."/>
            <person name="Lindquist E."/>
            <person name="Lucas S."/>
            <person name="Miller K."/>
            <person name="Shantappa S."/>
            <person name="Grigoriev I.V."/>
            <person name="Hibbett D.S."/>
            <person name="McLaughlin D.J."/>
            <person name="Spatafora J.W."/>
            <person name="Aime M.C."/>
        </authorList>
    </citation>
    <scope>NUCLEOTIDE SEQUENCE [LARGE SCALE GENOMIC DNA]</scope>
    <source>
        <strain evidence="3">ATCC MYA-4683 / CBS 633.66</strain>
    </source>
</reference>
<dbReference type="Pfam" id="PF01871">
    <property type="entry name" value="AMMECR1"/>
    <property type="match status" value="1"/>
</dbReference>
<dbReference type="Proteomes" id="UP000005242">
    <property type="component" value="Unassembled WGS sequence"/>
</dbReference>
<dbReference type="HOGENOM" id="CLU_052828_3_1_1"/>
<dbReference type="EMBL" id="JH668239">
    <property type="protein sequence ID" value="EIM20405.1"/>
    <property type="molecule type" value="Genomic_DNA"/>
</dbReference>
<dbReference type="AlphaFoldDB" id="I4Y8W3"/>
<dbReference type="FunCoup" id="I4Y8W3">
    <property type="interactions" value="492"/>
</dbReference>
<evidence type="ECO:0000313" key="2">
    <source>
        <dbReference type="EMBL" id="EIM20405.1"/>
    </source>
</evidence>
<accession>I4Y8W3</accession>
<sequence length="153" mass="17999">MFVTWNHNSRLRGCIGTFKSIELIKGLRQYSLISALEDKRFDPINLTILNDLSVSISILHNFKKKLDCFDFKIGLEGIKIDFYHNNRHYQSTFLPNVLTEQNWTKEQSIVAAIKKSGYRQKIDKDLYNGINLETFESEYKSMSYKNYLFLVNL</sequence>
<dbReference type="InterPro" id="IPR036071">
    <property type="entry name" value="AMMECR1_dom_sf"/>
</dbReference>
<dbReference type="SUPFAM" id="SSF143447">
    <property type="entry name" value="AMMECR1-like"/>
    <property type="match status" value="1"/>
</dbReference>
<name>I4Y8W3_WALMC</name>
<dbReference type="PANTHER" id="PTHR13016">
    <property type="entry name" value="AMMECR1 HOMOLOG"/>
    <property type="match status" value="1"/>
</dbReference>